<comment type="caution">
    <text evidence="1">The sequence shown here is derived from an EMBL/GenBank/DDBJ whole genome shotgun (WGS) entry which is preliminary data.</text>
</comment>
<organism evidence="1 2">
    <name type="scientific">Anabaena azotica FACHB-119</name>
    <dbReference type="NCBI Taxonomy" id="947527"/>
    <lineage>
        <taxon>Bacteria</taxon>
        <taxon>Bacillati</taxon>
        <taxon>Cyanobacteriota</taxon>
        <taxon>Cyanophyceae</taxon>
        <taxon>Nostocales</taxon>
        <taxon>Nostocaceae</taxon>
        <taxon>Anabaena</taxon>
        <taxon>Anabaena azotica</taxon>
    </lineage>
</organism>
<dbReference type="EMBL" id="JACJSG010000004">
    <property type="protein sequence ID" value="MBD2499865.1"/>
    <property type="molecule type" value="Genomic_DNA"/>
</dbReference>
<evidence type="ECO:0000313" key="2">
    <source>
        <dbReference type="Proteomes" id="UP000661112"/>
    </source>
</evidence>
<accession>A0ABR8D0V7</accession>
<proteinExistence type="predicted"/>
<reference evidence="1 2" key="1">
    <citation type="journal article" date="2020" name="ISME J.">
        <title>Comparative genomics reveals insights into cyanobacterial evolution and habitat adaptation.</title>
        <authorList>
            <person name="Chen M.Y."/>
            <person name="Teng W.K."/>
            <person name="Zhao L."/>
            <person name="Hu C.X."/>
            <person name="Zhou Y.K."/>
            <person name="Han B.P."/>
            <person name="Song L.R."/>
            <person name="Shu W.S."/>
        </authorList>
    </citation>
    <scope>NUCLEOTIDE SEQUENCE [LARGE SCALE GENOMIC DNA]</scope>
    <source>
        <strain evidence="1 2">FACHB-119</strain>
    </source>
</reference>
<keyword evidence="2" id="KW-1185">Reference proteome</keyword>
<name>A0ABR8D0V7_9NOST</name>
<dbReference type="RefSeq" id="WP_190467526.1">
    <property type="nucleotide sequence ID" value="NZ_JACJSG010000004.1"/>
</dbReference>
<sequence length="159" mass="19005">MNILKFKNGYVGNNRLVYCGRPKKDEYYVGQLLIGLGNPYSWKRNKKAKFQVKNLDESLTKYRKFTWKLICCYRDRKLDELQPWEFRYWQLMNLLAIAIMNNEIDGLVCWCTEIQDYVPIKGQEVCHTQILYAACLYMIDKELVCISELINQVNLQNLW</sequence>
<gene>
    <name evidence="1" type="ORF">H6G83_04395</name>
</gene>
<evidence type="ECO:0000313" key="1">
    <source>
        <dbReference type="EMBL" id="MBD2499865.1"/>
    </source>
</evidence>
<protein>
    <submittedName>
        <fullName evidence="1">Uncharacterized protein</fullName>
    </submittedName>
</protein>
<dbReference type="Proteomes" id="UP000661112">
    <property type="component" value="Unassembled WGS sequence"/>
</dbReference>